<dbReference type="Pfam" id="PF07739">
    <property type="entry name" value="TipAS"/>
    <property type="match status" value="1"/>
</dbReference>
<dbReference type="InterPro" id="IPR012925">
    <property type="entry name" value="TipAS_dom"/>
</dbReference>
<organism evidence="3 4">
    <name type="scientific">Siccibacter turicensis</name>
    <dbReference type="NCBI Taxonomy" id="357233"/>
    <lineage>
        <taxon>Bacteria</taxon>
        <taxon>Pseudomonadati</taxon>
        <taxon>Pseudomonadota</taxon>
        <taxon>Gammaproteobacteria</taxon>
        <taxon>Enterobacterales</taxon>
        <taxon>Enterobacteriaceae</taxon>
        <taxon>Siccibacter</taxon>
    </lineage>
</organism>
<comment type="caution">
    <text evidence="3">The sequence shown here is derived from an EMBL/GenBank/DDBJ whole genome shotgun (WGS) entry which is preliminary data.</text>
</comment>
<dbReference type="InterPro" id="IPR047057">
    <property type="entry name" value="MerR_fam"/>
</dbReference>
<dbReference type="InterPro" id="IPR009061">
    <property type="entry name" value="DNA-bd_dom_put_sf"/>
</dbReference>
<dbReference type="PROSITE" id="PS00552">
    <property type="entry name" value="HTH_MERR_1"/>
    <property type="match status" value="1"/>
</dbReference>
<evidence type="ECO:0000259" key="2">
    <source>
        <dbReference type="PROSITE" id="PS50937"/>
    </source>
</evidence>
<proteinExistence type="predicted"/>
<dbReference type="PANTHER" id="PTHR30204">
    <property type="entry name" value="REDOX-CYCLING DRUG-SENSING TRANSCRIPTIONAL ACTIVATOR SOXR"/>
    <property type="match status" value="1"/>
</dbReference>
<accession>A0A2P8VMB4</accession>
<protein>
    <submittedName>
        <fullName evidence="3">MerR family transcriptional regulator</fullName>
    </submittedName>
</protein>
<dbReference type="Proteomes" id="UP000240212">
    <property type="component" value="Unassembled WGS sequence"/>
</dbReference>
<dbReference type="PROSITE" id="PS50937">
    <property type="entry name" value="HTH_MERR_2"/>
    <property type="match status" value="1"/>
</dbReference>
<dbReference type="STRING" id="1388748.GCA_000463155_02680"/>
<dbReference type="Pfam" id="PF13411">
    <property type="entry name" value="MerR_1"/>
    <property type="match status" value="1"/>
</dbReference>
<name>A0A2P8VMB4_9ENTR</name>
<dbReference type="OrthoDB" id="9808480at2"/>
<gene>
    <name evidence="3" type="ORF">C7G83_08545</name>
</gene>
<keyword evidence="1" id="KW-0238">DNA-binding</keyword>
<dbReference type="RefSeq" id="WP_106876905.1">
    <property type="nucleotide sequence ID" value="NZ_PYEP01000003.1"/>
</dbReference>
<evidence type="ECO:0000313" key="3">
    <source>
        <dbReference type="EMBL" id="PSN08218.1"/>
    </source>
</evidence>
<dbReference type="CDD" id="cd01106">
    <property type="entry name" value="HTH_TipAL-Mta"/>
    <property type="match status" value="1"/>
</dbReference>
<reference evidence="3 4" key="1">
    <citation type="submission" date="2018-03" db="EMBL/GenBank/DDBJ databases">
        <title>Draft genome sequence of the first documented clinical Siccibacter turicensis isolate in Austria.</title>
        <authorList>
            <person name="Lepuschitz S."/>
            <person name="Pekard-Amenitsch S."/>
            <person name="Haunold R."/>
            <person name="Schill S."/>
            <person name="Mach R."/>
            <person name="Allerberger F."/>
            <person name="Ruppitsch W."/>
            <person name="Forsythe S.J."/>
        </authorList>
    </citation>
    <scope>NUCLEOTIDE SEQUENCE [LARGE SCALE GENOMIC DNA]</scope>
    <source>
        <strain evidence="3 4">6100069499-17</strain>
    </source>
</reference>
<dbReference type="GO" id="GO:0003677">
    <property type="term" value="F:DNA binding"/>
    <property type="evidence" value="ECO:0007669"/>
    <property type="project" value="UniProtKB-KW"/>
</dbReference>
<dbReference type="AlphaFoldDB" id="A0A2P8VMB4"/>
<sequence length="347" mass="39542">MLLQTGELARHAGVTVRTLHHYEKIGLLLPSGRSDAGYRLYSQRDVQRLYAIQALTRMGLSLAEVREMLESGMLSLGQVIDRQMAMLREQIDQAQRLHARLTTLRSGLQTGEELDLQTWLTTLEMMTMFDKWFSPDELTQLPFARQDPLRQQAWRDLVTEATQMLARDVAPEAPEAQALATRWMETLERDTAGDPAFLTRLNAMHHAEPEMQRQTGITPAILDFITRAFAESKLAIYQRYLTPEEFAWTRAHYFDRMMEWPPLVARLNEAVRNEASPQGEEGQAIAAAWLTLFSSFAGTDPRTQMKFRQAMAEEPHLSKGTWMTAPMLAWLQQAIGTLMQAHGPASR</sequence>
<keyword evidence="4" id="KW-1185">Reference proteome</keyword>
<dbReference type="PRINTS" id="PR00040">
    <property type="entry name" value="HTHMERR"/>
</dbReference>
<dbReference type="GO" id="GO:0003700">
    <property type="term" value="F:DNA-binding transcription factor activity"/>
    <property type="evidence" value="ECO:0007669"/>
    <property type="project" value="InterPro"/>
</dbReference>
<dbReference type="Gene3D" id="1.10.1660.10">
    <property type="match status" value="1"/>
</dbReference>
<dbReference type="SUPFAM" id="SSF46955">
    <property type="entry name" value="Putative DNA-binding domain"/>
    <property type="match status" value="1"/>
</dbReference>
<feature type="domain" description="HTH merR-type" evidence="2">
    <location>
        <begin position="2"/>
        <end position="71"/>
    </location>
</feature>
<dbReference type="EMBL" id="PYEP01000003">
    <property type="protein sequence ID" value="PSN08218.1"/>
    <property type="molecule type" value="Genomic_DNA"/>
</dbReference>
<evidence type="ECO:0000313" key="4">
    <source>
        <dbReference type="Proteomes" id="UP000240212"/>
    </source>
</evidence>
<dbReference type="SMART" id="SM00422">
    <property type="entry name" value="HTH_MERR"/>
    <property type="match status" value="1"/>
</dbReference>
<dbReference type="InterPro" id="IPR000551">
    <property type="entry name" value="MerR-type_HTH_dom"/>
</dbReference>
<evidence type="ECO:0000256" key="1">
    <source>
        <dbReference type="ARBA" id="ARBA00023125"/>
    </source>
</evidence>
<dbReference type="PANTHER" id="PTHR30204:SF90">
    <property type="entry name" value="HTH-TYPE TRANSCRIPTIONAL ACTIVATOR MTA"/>
    <property type="match status" value="1"/>
</dbReference>